<evidence type="ECO:0000259" key="5">
    <source>
        <dbReference type="PROSITE" id="PS50071"/>
    </source>
</evidence>
<name>A0AAN7LI35_TRANT</name>
<proteinExistence type="predicted"/>
<dbReference type="GO" id="GO:0005634">
    <property type="term" value="C:nucleus"/>
    <property type="evidence" value="ECO:0007669"/>
    <property type="project" value="UniProtKB-SubCell"/>
</dbReference>
<feature type="compositionally biased region" description="Basic and acidic residues" evidence="4">
    <location>
        <begin position="110"/>
        <end position="122"/>
    </location>
</feature>
<keyword evidence="2 3" id="KW-0371">Homeobox</keyword>
<evidence type="ECO:0000256" key="4">
    <source>
        <dbReference type="SAM" id="MobiDB-lite"/>
    </source>
</evidence>
<organism evidence="6 7">
    <name type="scientific">Trapa natans</name>
    <name type="common">Water chestnut</name>
    <dbReference type="NCBI Taxonomy" id="22666"/>
    <lineage>
        <taxon>Eukaryota</taxon>
        <taxon>Viridiplantae</taxon>
        <taxon>Streptophyta</taxon>
        <taxon>Embryophyta</taxon>
        <taxon>Tracheophyta</taxon>
        <taxon>Spermatophyta</taxon>
        <taxon>Magnoliopsida</taxon>
        <taxon>eudicotyledons</taxon>
        <taxon>Gunneridae</taxon>
        <taxon>Pentapetalae</taxon>
        <taxon>rosids</taxon>
        <taxon>malvids</taxon>
        <taxon>Myrtales</taxon>
        <taxon>Lythraceae</taxon>
        <taxon>Trapa</taxon>
    </lineage>
</organism>
<dbReference type="PANTHER" id="PTHR47713:SF2">
    <property type="entry name" value="HOMEODOMAIN-LIKE SUPERFAMILY PROTEIN"/>
    <property type="match status" value="1"/>
</dbReference>
<keyword evidence="2 3" id="KW-0238">DNA-binding</keyword>
<comment type="subcellular location">
    <subcellularLocation>
        <location evidence="1 2 3">Nucleus</location>
    </subcellularLocation>
</comment>
<feature type="region of interest" description="Disordered" evidence="4">
    <location>
        <begin position="76"/>
        <end position="163"/>
    </location>
</feature>
<evidence type="ECO:0000256" key="2">
    <source>
        <dbReference type="PROSITE-ProRule" id="PRU00108"/>
    </source>
</evidence>
<dbReference type="CDD" id="cd00086">
    <property type="entry name" value="homeodomain"/>
    <property type="match status" value="1"/>
</dbReference>
<dbReference type="AlphaFoldDB" id="A0AAN7LI35"/>
<dbReference type="SUPFAM" id="SSF46689">
    <property type="entry name" value="Homeodomain-like"/>
    <property type="match status" value="1"/>
</dbReference>
<dbReference type="GO" id="GO:0003677">
    <property type="term" value="F:DNA binding"/>
    <property type="evidence" value="ECO:0007669"/>
    <property type="project" value="UniProtKB-UniRule"/>
</dbReference>
<feature type="region of interest" description="Disordered" evidence="4">
    <location>
        <begin position="296"/>
        <end position="324"/>
    </location>
</feature>
<comment type="caution">
    <text evidence="6">The sequence shown here is derived from an EMBL/GenBank/DDBJ whole genome shotgun (WGS) entry which is preliminary data.</text>
</comment>
<evidence type="ECO:0000313" key="7">
    <source>
        <dbReference type="Proteomes" id="UP001346149"/>
    </source>
</evidence>
<dbReference type="Gene3D" id="1.10.10.60">
    <property type="entry name" value="Homeodomain-like"/>
    <property type="match status" value="1"/>
</dbReference>
<dbReference type="Pfam" id="PF00046">
    <property type="entry name" value="Homeodomain"/>
    <property type="match status" value="1"/>
</dbReference>
<keyword evidence="2 3" id="KW-0539">Nucleus</keyword>
<dbReference type="InterPro" id="IPR009057">
    <property type="entry name" value="Homeodomain-like_sf"/>
</dbReference>
<evidence type="ECO:0000256" key="1">
    <source>
        <dbReference type="ARBA" id="ARBA00004123"/>
    </source>
</evidence>
<keyword evidence="7" id="KW-1185">Reference proteome</keyword>
<feature type="domain" description="Homeobox" evidence="5">
    <location>
        <begin position="16"/>
        <end position="76"/>
    </location>
</feature>
<dbReference type="EMBL" id="JAXQNO010000014">
    <property type="protein sequence ID" value="KAK4784739.1"/>
    <property type="molecule type" value="Genomic_DNA"/>
</dbReference>
<dbReference type="Proteomes" id="UP001346149">
    <property type="component" value="Unassembled WGS sequence"/>
</dbReference>
<feature type="DNA-binding region" description="Homeobox" evidence="2">
    <location>
        <begin position="18"/>
        <end position="77"/>
    </location>
</feature>
<dbReference type="InterPro" id="IPR001356">
    <property type="entry name" value="HD"/>
</dbReference>
<dbReference type="SMART" id="SM00389">
    <property type="entry name" value="HOX"/>
    <property type="match status" value="1"/>
</dbReference>
<dbReference type="PANTHER" id="PTHR47713">
    <property type="entry name" value="HOMEODOMAIN-LIKE SUPERFAMILY PROTEIN"/>
    <property type="match status" value="1"/>
</dbReference>
<sequence length="471" mass="52339">MEETKETHSGEGKVSAEKNQKRRLKTPDQVKALEKFYSDNKYPSEEKKSEIAEAVGLTEKQVSGWFCHRRLKDKRVNEESAANGRQDHSSGIIQDIGSGHRQDSCGSTKQGDHWHGDPREVESGSFRQQTSAAYITDEPRNKYAGSLGGVNDASSGSSSHSQEQFYSAGSNLKSVNAPKYLIRNGINTTNDARNIFSFGGYKPSGYLKVKRNTENDVITAVKRQLGRNYIEDGPPLGIEFDSPPPGAFDSTIRDASPGAYYAGNPTHSPDNDGIWRSTSVINRDIVSDPMIKSKISSKATNTSGPNSHNFDDFQSDPDFKQKHSPFSPHVQFSCLDPSSNMLEDSGDQIFALSGKVKSNILSKDKEEMGPSVYNQYNEPITNATGHRRLHEPASINHMNLIGSLKSRITSKKIKEQFISEDKEHFEEKIEADYSDTVKVKMHHVREIPMAKQAKTKIPLQDFSAGASMQMR</sequence>
<dbReference type="PROSITE" id="PS50071">
    <property type="entry name" value="HOMEOBOX_2"/>
    <property type="match status" value="1"/>
</dbReference>
<reference evidence="6 7" key="1">
    <citation type="journal article" date="2023" name="Hortic Res">
        <title>Pangenome of water caltrop reveals structural variations and asymmetric subgenome divergence after allopolyploidization.</title>
        <authorList>
            <person name="Zhang X."/>
            <person name="Chen Y."/>
            <person name="Wang L."/>
            <person name="Yuan Y."/>
            <person name="Fang M."/>
            <person name="Shi L."/>
            <person name="Lu R."/>
            <person name="Comes H.P."/>
            <person name="Ma Y."/>
            <person name="Chen Y."/>
            <person name="Huang G."/>
            <person name="Zhou Y."/>
            <person name="Zheng Z."/>
            <person name="Qiu Y."/>
        </authorList>
    </citation>
    <scope>NUCLEOTIDE SEQUENCE [LARGE SCALE GENOMIC DNA]</scope>
    <source>
        <strain evidence="6">F231</strain>
    </source>
</reference>
<feature type="region of interest" description="Disordered" evidence="4">
    <location>
        <begin position="1"/>
        <end position="28"/>
    </location>
</feature>
<protein>
    <recommendedName>
        <fullName evidence="5">Homeobox domain-containing protein</fullName>
    </recommendedName>
</protein>
<accession>A0AAN7LI35</accession>
<evidence type="ECO:0000313" key="6">
    <source>
        <dbReference type="EMBL" id="KAK4784739.1"/>
    </source>
</evidence>
<evidence type="ECO:0000256" key="3">
    <source>
        <dbReference type="RuleBase" id="RU000682"/>
    </source>
</evidence>
<feature type="compositionally biased region" description="Polar residues" evidence="4">
    <location>
        <begin position="296"/>
        <end position="308"/>
    </location>
</feature>
<gene>
    <name evidence="6" type="ORF">SAY86_019107</name>
</gene>